<comment type="caution">
    <text evidence="2">The sequence shown here is derived from an EMBL/GenBank/DDBJ whole genome shotgun (WGS) entry which is preliminary data.</text>
</comment>
<keyword evidence="2" id="KW-0808">Transferase</keyword>
<evidence type="ECO:0000259" key="1">
    <source>
        <dbReference type="Pfam" id="PF13649"/>
    </source>
</evidence>
<dbReference type="EMBL" id="JACHMH010000001">
    <property type="protein sequence ID" value="MBB4677108.1"/>
    <property type="molecule type" value="Genomic_DNA"/>
</dbReference>
<name>A0A7W7FU59_9PSEU</name>
<reference evidence="2 3" key="1">
    <citation type="submission" date="2020-08" db="EMBL/GenBank/DDBJ databases">
        <title>Sequencing the genomes of 1000 actinobacteria strains.</title>
        <authorList>
            <person name="Klenk H.-P."/>
        </authorList>
    </citation>
    <scope>NUCLEOTIDE SEQUENCE [LARGE SCALE GENOMIC DNA]</scope>
    <source>
        <strain evidence="2 3">DSM 44230</strain>
    </source>
</reference>
<dbReference type="InterPro" id="IPR029063">
    <property type="entry name" value="SAM-dependent_MTases_sf"/>
</dbReference>
<dbReference type="Gene3D" id="2.20.130.10">
    <property type="entry name" value="CAC2371-like domains"/>
    <property type="match status" value="1"/>
</dbReference>
<dbReference type="RefSeq" id="WP_185003006.1">
    <property type="nucleotide sequence ID" value="NZ_BAAAUI010000002.1"/>
</dbReference>
<keyword evidence="2" id="KW-0489">Methyltransferase</keyword>
<organism evidence="2 3">
    <name type="scientific">Crossiella cryophila</name>
    <dbReference type="NCBI Taxonomy" id="43355"/>
    <lineage>
        <taxon>Bacteria</taxon>
        <taxon>Bacillati</taxon>
        <taxon>Actinomycetota</taxon>
        <taxon>Actinomycetes</taxon>
        <taxon>Pseudonocardiales</taxon>
        <taxon>Pseudonocardiaceae</taxon>
        <taxon>Crossiella</taxon>
    </lineage>
</organism>
<gene>
    <name evidence="2" type="ORF">HNR67_003226</name>
</gene>
<sequence>MYDTELADVYDAIYRGRGKDYPAEAAQVHELITDRKADATDLLDVASGTGAHFGPFTELFEHVEGLELSEAMVRISGDRHPAVTVHQGDMREFDLGRTFHAVTCMFSSIGYMSDQADLDRALAAFAKHLEPGGVIVIEPWWTPEKFLPGYVGGDVVKVDGRTIARVSHSRREGDHTHMDVHYTVADAENGIRHFTDTHVITLFTREQYETAFERAGCAVDYVEGGPSGRGLFVGVVK</sequence>
<dbReference type="InterPro" id="IPR041698">
    <property type="entry name" value="Methyltransf_25"/>
</dbReference>
<keyword evidence="3" id="KW-1185">Reference proteome</keyword>
<proteinExistence type="predicted"/>
<evidence type="ECO:0000313" key="3">
    <source>
        <dbReference type="Proteomes" id="UP000533598"/>
    </source>
</evidence>
<dbReference type="Gene3D" id="3.40.50.150">
    <property type="entry name" value="Vaccinia Virus protein VP39"/>
    <property type="match status" value="1"/>
</dbReference>
<evidence type="ECO:0000313" key="2">
    <source>
        <dbReference type="EMBL" id="MBB4677108.1"/>
    </source>
</evidence>
<feature type="domain" description="Methyltransferase" evidence="1">
    <location>
        <begin position="43"/>
        <end position="133"/>
    </location>
</feature>
<dbReference type="Pfam" id="PF13649">
    <property type="entry name" value="Methyltransf_25"/>
    <property type="match status" value="1"/>
</dbReference>
<dbReference type="GO" id="GO:0032259">
    <property type="term" value="P:methylation"/>
    <property type="evidence" value="ECO:0007669"/>
    <property type="project" value="UniProtKB-KW"/>
</dbReference>
<dbReference type="AlphaFoldDB" id="A0A7W7FU59"/>
<dbReference type="CDD" id="cd02440">
    <property type="entry name" value="AdoMet_MTases"/>
    <property type="match status" value="1"/>
</dbReference>
<dbReference type="Proteomes" id="UP000533598">
    <property type="component" value="Unassembled WGS sequence"/>
</dbReference>
<accession>A0A7W7FU59</accession>
<protein>
    <submittedName>
        <fullName evidence="2">SAM-dependent methyltransferase</fullName>
    </submittedName>
</protein>
<dbReference type="SUPFAM" id="SSF53335">
    <property type="entry name" value="S-adenosyl-L-methionine-dependent methyltransferases"/>
    <property type="match status" value="1"/>
</dbReference>
<dbReference type="GO" id="GO:0008168">
    <property type="term" value="F:methyltransferase activity"/>
    <property type="evidence" value="ECO:0007669"/>
    <property type="project" value="UniProtKB-KW"/>
</dbReference>